<reference evidence="1" key="1">
    <citation type="journal article" date="2015" name="Nature">
        <title>Complex archaea that bridge the gap between prokaryotes and eukaryotes.</title>
        <authorList>
            <person name="Spang A."/>
            <person name="Saw J.H."/>
            <person name="Jorgensen S.L."/>
            <person name="Zaremba-Niedzwiedzka K."/>
            <person name="Martijn J."/>
            <person name="Lind A.E."/>
            <person name="van Eijk R."/>
            <person name="Schleper C."/>
            <person name="Guy L."/>
            <person name="Ettema T.J."/>
        </authorList>
    </citation>
    <scope>NUCLEOTIDE SEQUENCE</scope>
</reference>
<evidence type="ECO:0000313" key="1">
    <source>
        <dbReference type="EMBL" id="KKL72501.1"/>
    </source>
</evidence>
<protein>
    <submittedName>
        <fullName evidence="1">Uncharacterized protein</fullName>
    </submittedName>
</protein>
<proteinExistence type="predicted"/>
<comment type="caution">
    <text evidence="1">The sequence shown here is derived from an EMBL/GenBank/DDBJ whole genome shotgun (WGS) entry which is preliminary data.</text>
</comment>
<accession>A0A0F9F1X1</accession>
<feature type="non-terminal residue" evidence="1">
    <location>
        <position position="1"/>
    </location>
</feature>
<gene>
    <name evidence="1" type="ORF">LCGC14_2084310</name>
</gene>
<sequence length="23" mass="2420">SVLAKDALKSAIDDYLAKGGKKK</sequence>
<dbReference type="EMBL" id="LAZR01025255">
    <property type="protein sequence ID" value="KKL72501.1"/>
    <property type="molecule type" value="Genomic_DNA"/>
</dbReference>
<organism evidence="1">
    <name type="scientific">marine sediment metagenome</name>
    <dbReference type="NCBI Taxonomy" id="412755"/>
    <lineage>
        <taxon>unclassified sequences</taxon>
        <taxon>metagenomes</taxon>
        <taxon>ecological metagenomes</taxon>
    </lineage>
</organism>
<dbReference type="AlphaFoldDB" id="A0A0F9F1X1"/>
<name>A0A0F9F1X1_9ZZZZ</name>